<accession>A0ABX1SJM1</accession>
<evidence type="ECO:0000313" key="3">
    <source>
        <dbReference type="Proteomes" id="UP000820669"/>
    </source>
</evidence>
<gene>
    <name evidence="2" type="ORF">HF526_28820</name>
</gene>
<evidence type="ECO:0000256" key="1">
    <source>
        <dbReference type="SAM" id="MobiDB-lite"/>
    </source>
</evidence>
<reference evidence="2 3" key="1">
    <citation type="submission" date="2020-04" db="EMBL/GenBank/DDBJ databases">
        <authorList>
            <person name="Klaysubun C."/>
            <person name="Duangmal K."/>
            <person name="Lipun K."/>
        </authorList>
    </citation>
    <scope>NUCLEOTIDE SEQUENCE [LARGE SCALE GENOMIC DNA]</scope>
    <source>
        <strain evidence="2 3">K10HN5</strain>
    </source>
</reference>
<keyword evidence="3" id="KW-1185">Reference proteome</keyword>
<proteinExistence type="predicted"/>
<feature type="compositionally biased region" description="Low complexity" evidence="1">
    <location>
        <begin position="65"/>
        <end position="101"/>
    </location>
</feature>
<sequence length="134" mass="13840">MDDQSELEDERVLPHRDHPGDRVLPTGAHGDRHRSPSVGRHAGHGAGVPRRGRRRRSEHPPPVPAGSTPAAAASPLPATAVSAPAAPAPAQVQAVSSVPAAIQGATARCQDGEYSSSRHRQGTCSGHGGVAQWL</sequence>
<feature type="region of interest" description="Disordered" evidence="1">
    <location>
        <begin position="1"/>
        <end position="134"/>
    </location>
</feature>
<protein>
    <submittedName>
        <fullName evidence="2">DUF3761 domain-containing protein</fullName>
    </submittedName>
</protein>
<dbReference type="Pfam" id="PF12587">
    <property type="entry name" value="DUF3761"/>
    <property type="match status" value="1"/>
</dbReference>
<comment type="caution">
    <text evidence="2">The sequence shown here is derived from an EMBL/GenBank/DDBJ whole genome shotgun (WGS) entry which is preliminary data.</text>
</comment>
<dbReference type="Proteomes" id="UP000820669">
    <property type="component" value="Unassembled WGS sequence"/>
</dbReference>
<name>A0ABX1SJM1_9PSEU</name>
<dbReference type="EMBL" id="JAAXLA010000079">
    <property type="protein sequence ID" value="NMI01266.1"/>
    <property type="molecule type" value="Genomic_DNA"/>
</dbReference>
<dbReference type="InterPro" id="IPR022236">
    <property type="entry name" value="DUF3761"/>
</dbReference>
<organism evidence="2 3">
    <name type="scientific">Pseudonocardia acidicola</name>
    <dbReference type="NCBI Taxonomy" id="2724939"/>
    <lineage>
        <taxon>Bacteria</taxon>
        <taxon>Bacillati</taxon>
        <taxon>Actinomycetota</taxon>
        <taxon>Actinomycetes</taxon>
        <taxon>Pseudonocardiales</taxon>
        <taxon>Pseudonocardiaceae</taxon>
        <taxon>Pseudonocardia</taxon>
    </lineage>
</organism>
<feature type="compositionally biased region" description="Basic and acidic residues" evidence="1">
    <location>
        <begin position="10"/>
        <end position="21"/>
    </location>
</feature>
<evidence type="ECO:0000313" key="2">
    <source>
        <dbReference type="EMBL" id="NMI01266.1"/>
    </source>
</evidence>
<feature type="compositionally biased region" description="Gly residues" evidence="1">
    <location>
        <begin position="125"/>
        <end position="134"/>
    </location>
</feature>